<dbReference type="Proteomes" id="UP000054477">
    <property type="component" value="Unassembled WGS sequence"/>
</dbReference>
<reference evidence="1 2" key="1">
    <citation type="submission" date="2014-04" db="EMBL/GenBank/DDBJ databases">
        <authorList>
            <consortium name="DOE Joint Genome Institute"/>
            <person name="Kuo A."/>
            <person name="Kohler A."/>
            <person name="Nagy L.G."/>
            <person name="Floudas D."/>
            <person name="Copeland A."/>
            <person name="Barry K.W."/>
            <person name="Cichocki N."/>
            <person name="Veneault-Fourrey C."/>
            <person name="LaButti K."/>
            <person name="Lindquist E.A."/>
            <person name="Lipzen A."/>
            <person name="Lundell T."/>
            <person name="Morin E."/>
            <person name="Murat C."/>
            <person name="Sun H."/>
            <person name="Tunlid A."/>
            <person name="Henrissat B."/>
            <person name="Grigoriev I.V."/>
            <person name="Hibbett D.S."/>
            <person name="Martin F."/>
            <person name="Nordberg H.P."/>
            <person name="Cantor M.N."/>
            <person name="Hua S.X."/>
        </authorList>
    </citation>
    <scope>NUCLEOTIDE SEQUENCE [LARGE SCALE GENOMIC DNA]</scope>
    <source>
        <strain evidence="1 2">LaAM-08-1</strain>
    </source>
</reference>
<gene>
    <name evidence="1" type="ORF">K443DRAFT_116388</name>
</gene>
<dbReference type="EMBL" id="KN839148">
    <property type="protein sequence ID" value="KIJ90586.1"/>
    <property type="molecule type" value="Genomic_DNA"/>
</dbReference>
<dbReference type="HOGENOM" id="CLU_136331_0_0_1"/>
<proteinExistence type="predicted"/>
<organism evidence="1 2">
    <name type="scientific">Laccaria amethystina LaAM-08-1</name>
    <dbReference type="NCBI Taxonomy" id="1095629"/>
    <lineage>
        <taxon>Eukaryota</taxon>
        <taxon>Fungi</taxon>
        <taxon>Dikarya</taxon>
        <taxon>Basidiomycota</taxon>
        <taxon>Agaricomycotina</taxon>
        <taxon>Agaricomycetes</taxon>
        <taxon>Agaricomycetidae</taxon>
        <taxon>Agaricales</taxon>
        <taxon>Agaricineae</taxon>
        <taxon>Hydnangiaceae</taxon>
        <taxon>Laccaria</taxon>
    </lineage>
</organism>
<evidence type="ECO:0000313" key="1">
    <source>
        <dbReference type="EMBL" id="KIJ90586.1"/>
    </source>
</evidence>
<protein>
    <submittedName>
        <fullName evidence="1">Uncharacterized protein</fullName>
    </submittedName>
</protein>
<dbReference type="OrthoDB" id="3157803at2759"/>
<evidence type="ECO:0000313" key="2">
    <source>
        <dbReference type="Proteomes" id="UP000054477"/>
    </source>
</evidence>
<feature type="non-terminal residue" evidence="1">
    <location>
        <position position="1"/>
    </location>
</feature>
<keyword evidence="2" id="KW-1185">Reference proteome</keyword>
<name>A0A0C9WZ25_9AGAR</name>
<reference evidence="2" key="2">
    <citation type="submission" date="2015-01" db="EMBL/GenBank/DDBJ databases">
        <title>Evolutionary Origins and Diversification of the Mycorrhizal Mutualists.</title>
        <authorList>
            <consortium name="DOE Joint Genome Institute"/>
            <consortium name="Mycorrhizal Genomics Consortium"/>
            <person name="Kohler A."/>
            <person name="Kuo A."/>
            <person name="Nagy L.G."/>
            <person name="Floudas D."/>
            <person name="Copeland A."/>
            <person name="Barry K.W."/>
            <person name="Cichocki N."/>
            <person name="Veneault-Fourrey C."/>
            <person name="LaButti K."/>
            <person name="Lindquist E.A."/>
            <person name="Lipzen A."/>
            <person name="Lundell T."/>
            <person name="Morin E."/>
            <person name="Murat C."/>
            <person name="Riley R."/>
            <person name="Ohm R."/>
            <person name="Sun H."/>
            <person name="Tunlid A."/>
            <person name="Henrissat B."/>
            <person name="Grigoriev I.V."/>
            <person name="Hibbett D.S."/>
            <person name="Martin F."/>
        </authorList>
    </citation>
    <scope>NUCLEOTIDE SEQUENCE [LARGE SCALE GENOMIC DNA]</scope>
    <source>
        <strain evidence="2">LaAM-08-1</strain>
    </source>
</reference>
<dbReference type="AlphaFoldDB" id="A0A0C9WZ25"/>
<accession>A0A0C9WZ25</accession>
<sequence length="141" mass="16336">VSHWAIPREIWKVMEENKALEEQGRQTKKKKQQILDFKTVTGPREFTRSGILHAVVALILMNNQPLALADNLAFRNALVTMWPKSTTSDLPTSYGAKVHIHNMFVKHMKALKEEIIVSQYTLLALRRTRSYLNRRLLGRSR</sequence>